<gene>
    <name evidence="2" type="ORF">ARMGADRAFT_1075731</name>
</gene>
<name>A0A2H3E9G3_ARMGA</name>
<dbReference type="STRING" id="47427.A0A2H3E9G3"/>
<proteinExistence type="predicted"/>
<dbReference type="SUPFAM" id="SSF54695">
    <property type="entry name" value="POZ domain"/>
    <property type="match status" value="3"/>
</dbReference>
<dbReference type="InterPro" id="IPR011333">
    <property type="entry name" value="SKP1/BTB/POZ_sf"/>
</dbReference>
<dbReference type="PROSITE" id="PS50097">
    <property type="entry name" value="BTB"/>
    <property type="match status" value="3"/>
</dbReference>
<dbReference type="Pfam" id="PF00651">
    <property type="entry name" value="BTB"/>
    <property type="match status" value="3"/>
</dbReference>
<dbReference type="Gene3D" id="3.30.710.10">
    <property type="entry name" value="Potassium Channel Kv1.1, Chain A"/>
    <property type="match status" value="3"/>
</dbReference>
<protein>
    <recommendedName>
        <fullName evidence="1">BTB domain-containing protein</fullName>
    </recommendedName>
</protein>
<organism evidence="2 3">
    <name type="scientific">Armillaria gallica</name>
    <name type="common">Bulbous honey fungus</name>
    <name type="synonym">Armillaria bulbosa</name>
    <dbReference type="NCBI Taxonomy" id="47427"/>
    <lineage>
        <taxon>Eukaryota</taxon>
        <taxon>Fungi</taxon>
        <taxon>Dikarya</taxon>
        <taxon>Basidiomycota</taxon>
        <taxon>Agaricomycotina</taxon>
        <taxon>Agaricomycetes</taxon>
        <taxon>Agaricomycetidae</taxon>
        <taxon>Agaricales</taxon>
        <taxon>Marasmiineae</taxon>
        <taxon>Physalacriaceae</taxon>
        <taxon>Armillaria</taxon>
    </lineage>
</organism>
<dbReference type="OrthoDB" id="6359816at2759"/>
<keyword evidence="3" id="KW-1185">Reference proteome</keyword>
<dbReference type="EMBL" id="KZ293649">
    <property type="protein sequence ID" value="PBK97223.1"/>
    <property type="molecule type" value="Genomic_DNA"/>
</dbReference>
<dbReference type="CDD" id="cd18186">
    <property type="entry name" value="BTB_POZ_ZBTB_KLHL-like"/>
    <property type="match status" value="3"/>
</dbReference>
<feature type="domain" description="BTB" evidence="1">
    <location>
        <begin position="674"/>
        <end position="735"/>
    </location>
</feature>
<evidence type="ECO:0000259" key="1">
    <source>
        <dbReference type="PROSITE" id="PS50097"/>
    </source>
</evidence>
<dbReference type="PANTHER" id="PTHR24410">
    <property type="entry name" value="HL07962P-RELATED"/>
    <property type="match status" value="1"/>
</dbReference>
<accession>A0A2H3E9G3</accession>
<dbReference type="SMART" id="SM00225">
    <property type="entry name" value="BTB"/>
    <property type="match status" value="3"/>
</dbReference>
<dbReference type="OMA" id="FRVFKWI"/>
<dbReference type="InterPro" id="IPR051481">
    <property type="entry name" value="BTB-POZ/Galectin-3-binding"/>
</dbReference>
<dbReference type="InterPro" id="IPR000210">
    <property type="entry name" value="BTB/POZ_dom"/>
</dbReference>
<sequence>MAENGPDAATTASYPFDGADSNSDLRFVSSDGVTFFIHKVILAYASQFFKDMFTLPQANPDSPIFMVEDSKTIDKILRFCYPVDVPTFDSLTELSHVIIVMVKKFLMDDVAKKARVQLLLYMEQEPLRVFAIAYTLQWTREANDAANVALGSAMFYSYKAPELDSVPGTVLYRLFQVQDKRRRSLKDSTDPETYVSDLQTLLVGGCDKHDVYSRRHPGMVNKIWFIDYCDALEEALREYGPSHGTLDLCEPRAREDALRRALECHSCSHGNYLVFDMFLPRVVLDRLMNDLDESTVAALRRKNLTVLYEQQTPSRFKVYFGHLQQSIFSSILQGMDYDDQPPPRESIASYPFDSSDATSDIVLLSSDKIHFYCHKVILSLSSPYFKEKFTIPSGYVDAAPILFMSEDSKILDKILRFCYPAVDPKFESLSEFYHVVTVMVNKFSMRNVARRARGELRKYARSEPLRVFAIAYAMQWNEEAAEAAACVLNRPLLALDDHDIPELDILPSPRVLYRLFKTYRTRFDAVRQAVNKCDDDAIIGVLNGVACPEHDSFPDPEGTPTKTWFVRYCTSVRETLSHEPSLETLFTCDEWARPLAERTASSCVHCSQLDLEGLFRNCIPYIYLGNIKKALKMRFELDCRELSSNPDFHLFTYMNDNYDSVASPPFDDAHSTASDIILVSSDKVAFHTHKLILSLASPLFKDMFTLPQPVMTTSRPVINMAEDSEVLDKILRFCYPTVDPSFASLTELFHLLTIMVRKYLMNDVAKRARSELRKYAQEEPLRVFAIAYSLQWSEEVDEAVKWFLSRPLLAYDARDIVELDALDSARVLFRLLQFHRECSIISYFCAQDHEFVASDVLYLMRESGACTLHDELGDPEDPFLVPRKTWLVEYCKSIAKELQSVPSMYALRQGDSEEWARQVARQVAFACPDCSKNSLDEIFEVWIPQCYLTRVERELEQKKFQG</sequence>
<evidence type="ECO:0000313" key="2">
    <source>
        <dbReference type="EMBL" id="PBK97223.1"/>
    </source>
</evidence>
<dbReference type="InParanoid" id="A0A2H3E9G3"/>
<dbReference type="Proteomes" id="UP000217790">
    <property type="component" value="Unassembled WGS sequence"/>
</dbReference>
<evidence type="ECO:0000313" key="3">
    <source>
        <dbReference type="Proteomes" id="UP000217790"/>
    </source>
</evidence>
<dbReference type="AlphaFoldDB" id="A0A2H3E9G3"/>
<dbReference type="PANTHER" id="PTHR24410:SF23">
    <property type="entry name" value="BTB DOMAIN-CONTAINING PROTEIN-RELATED"/>
    <property type="match status" value="1"/>
</dbReference>
<feature type="domain" description="BTB" evidence="1">
    <location>
        <begin position="23"/>
        <end position="89"/>
    </location>
</feature>
<feature type="domain" description="BTB" evidence="1">
    <location>
        <begin position="359"/>
        <end position="419"/>
    </location>
</feature>
<reference evidence="3" key="1">
    <citation type="journal article" date="2017" name="Nat. Ecol. Evol.">
        <title>Genome expansion and lineage-specific genetic innovations in the forest pathogenic fungi Armillaria.</title>
        <authorList>
            <person name="Sipos G."/>
            <person name="Prasanna A.N."/>
            <person name="Walter M.C."/>
            <person name="O'Connor E."/>
            <person name="Balint B."/>
            <person name="Krizsan K."/>
            <person name="Kiss B."/>
            <person name="Hess J."/>
            <person name="Varga T."/>
            <person name="Slot J."/>
            <person name="Riley R."/>
            <person name="Boka B."/>
            <person name="Rigling D."/>
            <person name="Barry K."/>
            <person name="Lee J."/>
            <person name="Mihaltcheva S."/>
            <person name="LaButti K."/>
            <person name="Lipzen A."/>
            <person name="Waldron R."/>
            <person name="Moloney N.M."/>
            <person name="Sperisen C."/>
            <person name="Kredics L."/>
            <person name="Vagvoelgyi C."/>
            <person name="Patrignani A."/>
            <person name="Fitzpatrick D."/>
            <person name="Nagy I."/>
            <person name="Doyle S."/>
            <person name="Anderson J.B."/>
            <person name="Grigoriev I.V."/>
            <person name="Gueldener U."/>
            <person name="Muensterkoetter M."/>
            <person name="Nagy L.G."/>
        </authorList>
    </citation>
    <scope>NUCLEOTIDE SEQUENCE [LARGE SCALE GENOMIC DNA]</scope>
    <source>
        <strain evidence="3">Ar21-2</strain>
    </source>
</reference>